<keyword evidence="4" id="KW-1185">Reference proteome</keyword>
<feature type="compositionally biased region" description="Polar residues" evidence="1">
    <location>
        <begin position="85"/>
        <end position="99"/>
    </location>
</feature>
<evidence type="ECO:0000313" key="4">
    <source>
        <dbReference type="Proteomes" id="UP000305398"/>
    </source>
</evidence>
<feature type="region of interest" description="Disordered" evidence="1">
    <location>
        <begin position="69"/>
        <end position="201"/>
    </location>
</feature>
<evidence type="ECO:0000256" key="2">
    <source>
        <dbReference type="SAM" id="Phobius"/>
    </source>
</evidence>
<dbReference type="Proteomes" id="UP000305398">
    <property type="component" value="Chromosome"/>
</dbReference>
<accession>A0A5B8A5H4</accession>
<feature type="compositionally biased region" description="Low complexity" evidence="1">
    <location>
        <begin position="100"/>
        <end position="122"/>
    </location>
</feature>
<organism evidence="3 4">
    <name type="scientific">Hymenobacter jejuensis</name>
    <dbReference type="NCBI Taxonomy" id="2502781"/>
    <lineage>
        <taxon>Bacteria</taxon>
        <taxon>Pseudomonadati</taxon>
        <taxon>Bacteroidota</taxon>
        <taxon>Cytophagia</taxon>
        <taxon>Cytophagales</taxon>
        <taxon>Hymenobacteraceae</taxon>
        <taxon>Hymenobacter</taxon>
    </lineage>
</organism>
<feature type="transmembrane region" description="Helical" evidence="2">
    <location>
        <begin position="43"/>
        <end position="63"/>
    </location>
</feature>
<dbReference type="RefSeq" id="WP_139517109.1">
    <property type="nucleotide sequence ID" value="NZ_CP040896.1"/>
</dbReference>
<proteinExistence type="predicted"/>
<keyword evidence="2" id="KW-0472">Membrane</keyword>
<dbReference type="KEGG" id="hyj:FHG12_18225"/>
<evidence type="ECO:0000256" key="1">
    <source>
        <dbReference type="SAM" id="MobiDB-lite"/>
    </source>
</evidence>
<feature type="compositionally biased region" description="Low complexity" evidence="1">
    <location>
        <begin position="191"/>
        <end position="201"/>
    </location>
</feature>
<dbReference type="OrthoDB" id="849204at2"/>
<gene>
    <name evidence="3" type="ORF">FHG12_18225</name>
</gene>
<keyword evidence="2" id="KW-1133">Transmembrane helix</keyword>
<dbReference type="AlphaFoldDB" id="A0A5B8A5H4"/>
<sequence length="290" mass="29804">MQPEDIDKLFRDRLQGHAPTPPAYLWDQLEAELKPAAKKRPVLWLYAAAAAIALLLVASYGLLLRGPATNSSTGTLATTKRAAQAPTSTPDNLSTSSANTQATPTPQAASSPSEAGSEALAATTPASVVPSELAPAVHTARSVGQQPAARRSVALARATRPTSAKKLNTNAPAQAVAVNTPAPARPERPAVEPTATPEAAQPTAPALVAAAAPTGPIVVEVRRGDAKTPGASAYAANDAGRRPRLGNLLLKAGKKVGNAVLDGRQINLPKVELPEVVTAQVESWTNTSHP</sequence>
<reference evidence="3 4" key="1">
    <citation type="submission" date="2019-06" db="EMBL/GenBank/DDBJ databases">
        <authorList>
            <person name="Srinivasan S."/>
        </authorList>
    </citation>
    <scope>NUCLEOTIDE SEQUENCE [LARGE SCALE GENOMIC DNA]</scope>
    <source>
        <strain evidence="3 4">17J68-5</strain>
    </source>
</reference>
<name>A0A5B8A5H4_9BACT</name>
<keyword evidence="2" id="KW-0812">Transmembrane</keyword>
<feature type="compositionally biased region" description="Polar residues" evidence="1">
    <location>
        <begin position="69"/>
        <end position="78"/>
    </location>
</feature>
<evidence type="ECO:0000313" key="3">
    <source>
        <dbReference type="EMBL" id="QDA61913.1"/>
    </source>
</evidence>
<protein>
    <submittedName>
        <fullName evidence="3">Uncharacterized protein</fullName>
    </submittedName>
</protein>
<feature type="compositionally biased region" description="Polar residues" evidence="1">
    <location>
        <begin position="160"/>
        <end position="172"/>
    </location>
</feature>
<dbReference type="EMBL" id="CP040896">
    <property type="protein sequence ID" value="QDA61913.1"/>
    <property type="molecule type" value="Genomic_DNA"/>
</dbReference>